<dbReference type="PANTHER" id="PTHR33337">
    <property type="entry name" value="GFA DOMAIN-CONTAINING PROTEIN"/>
    <property type="match status" value="1"/>
</dbReference>
<dbReference type="PROSITE" id="PS51891">
    <property type="entry name" value="CENP_V_GFA"/>
    <property type="match status" value="1"/>
</dbReference>
<accession>A0ABW0IXF6</accession>
<evidence type="ECO:0000313" key="6">
    <source>
        <dbReference type="EMBL" id="MFC5422422.1"/>
    </source>
</evidence>
<keyword evidence="3" id="KW-0862">Zinc</keyword>
<gene>
    <name evidence="6" type="ORF">ACFPOB_22920</name>
</gene>
<dbReference type="EMBL" id="JBHSLW010000039">
    <property type="protein sequence ID" value="MFC5422422.1"/>
    <property type="molecule type" value="Genomic_DNA"/>
</dbReference>
<feature type="domain" description="CENP-V/GFA" evidence="5">
    <location>
        <begin position="2"/>
        <end position="118"/>
    </location>
</feature>
<evidence type="ECO:0000256" key="4">
    <source>
        <dbReference type="ARBA" id="ARBA00023239"/>
    </source>
</evidence>
<dbReference type="PANTHER" id="PTHR33337:SF40">
    <property type="entry name" value="CENP-V_GFA DOMAIN-CONTAINING PROTEIN-RELATED"/>
    <property type="match status" value="1"/>
</dbReference>
<evidence type="ECO:0000256" key="2">
    <source>
        <dbReference type="ARBA" id="ARBA00022723"/>
    </source>
</evidence>
<evidence type="ECO:0000256" key="1">
    <source>
        <dbReference type="ARBA" id="ARBA00005495"/>
    </source>
</evidence>
<dbReference type="Proteomes" id="UP001596053">
    <property type="component" value="Unassembled WGS sequence"/>
</dbReference>
<organism evidence="6 7">
    <name type="scientific">Bosea eneae</name>
    <dbReference type="NCBI Taxonomy" id="151454"/>
    <lineage>
        <taxon>Bacteria</taxon>
        <taxon>Pseudomonadati</taxon>
        <taxon>Pseudomonadota</taxon>
        <taxon>Alphaproteobacteria</taxon>
        <taxon>Hyphomicrobiales</taxon>
        <taxon>Boseaceae</taxon>
        <taxon>Bosea</taxon>
    </lineage>
</organism>
<protein>
    <submittedName>
        <fullName evidence="6">GFA family protein</fullName>
    </submittedName>
</protein>
<dbReference type="RefSeq" id="WP_377800693.1">
    <property type="nucleotide sequence ID" value="NZ_JBHSLW010000039.1"/>
</dbReference>
<keyword evidence="2" id="KW-0479">Metal-binding</keyword>
<dbReference type="Pfam" id="PF04828">
    <property type="entry name" value="GFA"/>
    <property type="match status" value="1"/>
</dbReference>
<keyword evidence="4" id="KW-0456">Lyase</keyword>
<evidence type="ECO:0000256" key="3">
    <source>
        <dbReference type="ARBA" id="ARBA00022833"/>
    </source>
</evidence>
<reference evidence="7" key="1">
    <citation type="journal article" date="2019" name="Int. J. Syst. Evol. Microbiol.">
        <title>The Global Catalogue of Microorganisms (GCM) 10K type strain sequencing project: providing services to taxonomists for standard genome sequencing and annotation.</title>
        <authorList>
            <consortium name="The Broad Institute Genomics Platform"/>
            <consortium name="The Broad Institute Genome Sequencing Center for Infectious Disease"/>
            <person name="Wu L."/>
            <person name="Ma J."/>
        </authorList>
    </citation>
    <scope>NUCLEOTIDE SEQUENCE [LARGE SCALE GENOMIC DNA]</scope>
    <source>
        <strain evidence="7">NCAIM B.01391</strain>
    </source>
</reference>
<dbReference type="SUPFAM" id="SSF51316">
    <property type="entry name" value="Mss4-like"/>
    <property type="match status" value="1"/>
</dbReference>
<comment type="caution">
    <text evidence="6">The sequence shown here is derived from an EMBL/GenBank/DDBJ whole genome shotgun (WGS) entry which is preliminary data.</text>
</comment>
<dbReference type="Gene3D" id="3.90.1590.10">
    <property type="entry name" value="glutathione-dependent formaldehyde- activating enzyme (gfa)"/>
    <property type="match status" value="1"/>
</dbReference>
<sequence>MARGQCNCGAVAFEVDAPLSDVFVCHCSICRRFTGGNGIAVVVVDNQVFRWLRGQDQIKIWKKPGADWQACFCRTCGSPVPGPNDDRRTFIPAGLIDEGGGALRVARHIWVGSKAVWDEIGDLGRQHREGYSPDRAS</sequence>
<keyword evidence="7" id="KW-1185">Reference proteome</keyword>
<dbReference type="InterPro" id="IPR011057">
    <property type="entry name" value="Mss4-like_sf"/>
</dbReference>
<evidence type="ECO:0000259" key="5">
    <source>
        <dbReference type="PROSITE" id="PS51891"/>
    </source>
</evidence>
<name>A0ABW0IXF6_9HYPH</name>
<dbReference type="InterPro" id="IPR006913">
    <property type="entry name" value="CENP-V/GFA"/>
</dbReference>
<comment type="similarity">
    <text evidence="1">Belongs to the Gfa family.</text>
</comment>
<evidence type="ECO:0000313" key="7">
    <source>
        <dbReference type="Proteomes" id="UP001596053"/>
    </source>
</evidence>
<proteinExistence type="inferred from homology"/>